<gene>
    <name evidence="1" type="ORF">C2R22_00670</name>
</gene>
<name>A0A2I8VEK0_9EURY</name>
<reference evidence="1 2" key="1">
    <citation type="submission" date="2018-01" db="EMBL/GenBank/DDBJ databases">
        <title>Complete genome sequence of Salinigranum rubrum GX10T, an extremely halophilic archaeon isolated from a marine solar saltern.</title>
        <authorList>
            <person name="Han S."/>
        </authorList>
    </citation>
    <scope>NUCLEOTIDE SEQUENCE [LARGE SCALE GENOMIC DNA]</scope>
    <source>
        <strain evidence="1 2">GX10</strain>
    </source>
</reference>
<dbReference type="EMBL" id="CP026309">
    <property type="protein sequence ID" value="AUV80352.1"/>
    <property type="molecule type" value="Genomic_DNA"/>
</dbReference>
<keyword evidence="2" id="KW-1185">Reference proteome</keyword>
<dbReference type="OrthoDB" id="284948at2157"/>
<dbReference type="AlphaFoldDB" id="A0A2I8VEK0"/>
<evidence type="ECO:0000313" key="1">
    <source>
        <dbReference type="EMBL" id="AUV80352.1"/>
    </source>
</evidence>
<dbReference type="Proteomes" id="UP000236584">
    <property type="component" value="Chromosome"/>
</dbReference>
<accession>A0A2I8VEK0</accession>
<evidence type="ECO:0000313" key="2">
    <source>
        <dbReference type="Proteomes" id="UP000236584"/>
    </source>
</evidence>
<proteinExistence type="predicted"/>
<dbReference type="RefSeq" id="WP_103423860.1">
    <property type="nucleotide sequence ID" value="NZ_CP026309.1"/>
</dbReference>
<organism evidence="1 2">
    <name type="scientific">Salinigranum rubrum</name>
    <dbReference type="NCBI Taxonomy" id="755307"/>
    <lineage>
        <taxon>Archaea</taxon>
        <taxon>Methanobacteriati</taxon>
        <taxon>Methanobacteriota</taxon>
        <taxon>Stenosarchaea group</taxon>
        <taxon>Halobacteria</taxon>
        <taxon>Halobacteriales</taxon>
        <taxon>Haloferacaceae</taxon>
        <taxon>Salinigranum</taxon>
    </lineage>
</organism>
<protein>
    <submittedName>
        <fullName evidence="1">Uncharacterized protein</fullName>
    </submittedName>
</protein>
<sequence>MTHGPDAVHELVAESGWSYPVSVRRIEREHALANIQLDEKGNSIMVTELLATVDADRFESREDLERKLGPAFEAESERRKVGLIGHLKRTFLGRER</sequence>
<dbReference type="GeneID" id="35590557"/>
<dbReference type="KEGG" id="srub:C2R22_00670"/>